<gene>
    <name evidence="1" type="ORF">OKA104_LOCUS54407</name>
</gene>
<protein>
    <submittedName>
        <fullName evidence="1">Uncharacterized protein</fullName>
    </submittedName>
</protein>
<feature type="non-terminal residue" evidence="1">
    <location>
        <position position="41"/>
    </location>
</feature>
<dbReference type="AlphaFoldDB" id="A0A820SN21"/>
<organism evidence="1 2">
    <name type="scientific">Adineta steineri</name>
    <dbReference type="NCBI Taxonomy" id="433720"/>
    <lineage>
        <taxon>Eukaryota</taxon>
        <taxon>Metazoa</taxon>
        <taxon>Spiralia</taxon>
        <taxon>Gnathifera</taxon>
        <taxon>Rotifera</taxon>
        <taxon>Eurotatoria</taxon>
        <taxon>Bdelloidea</taxon>
        <taxon>Adinetida</taxon>
        <taxon>Adinetidae</taxon>
        <taxon>Adineta</taxon>
    </lineage>
</organism>
<dbReference type="EMBL" id="CAJOAY010036210">
    <property type="protein sequence ID" value="CAF4455790.1"/>
    <property type="molecule type" value="Genomic_DNA"/>
</dbReference>
<comment type="caution">
    <text evidence="1">The sequence shown here is derived from an EMBL/GenBank/DDBJ whole genome shotgun (WGS) entry which is preliminary data.</text>
</comment>
<sequence>MLGLYTSAALRELGYDTVYCSGTRICRSKFIDRFGAIPLYN</sequence>
<dbReference type="Proteomes" id="UP000663881">
    <property type="component" value="Unassembled WGS sequence"/>
</dbReference>
<name>A0A820SN21_9BILA</name>
<proteinExistence type="predicted"/>
<evidence type="ECO:0000313" key="2">
    <source>
        <dbReference type="Proteomes" id="UP000663881"/>
    </source>
</evidence>
<evidence type="ECO:0000313" key="1">
    <source>
        <dbReference type="EMBL" id="CAF4455790.1"/>
    </source>
</evidence>
<accession>A0A820SN21</accession>
<reference evidence="1" key="1">
    <citation type="submission" date="2021-02" db="EMBL/GenBank/DDBJ databases">
        <authorList>
            <person name="Nowell W R."/>
        </authorList>
    </citation>
    <scope>NUCLEOTIDE SEQUENCE</scope>
</reference>